<dbReference type="InterPro" id="IPR036390">
    <property type="entry name" value="WH_DNA-bd_sf"/>
</dbReference>
<dbReference type="InterPro" id="IPR000524">
    <property type="entry name" value="Tscrpt_reg_HTH_GntR"/>
</dbReference>
<dbReference type="Proteomes" id="UP000078486">
    <property type="component" value="Unassembled WGS sequence"/>
</dbReference>
<dbReference type="SUPFAM" id="SSF53822">
    <property type="entry name" value="Periplasmic binding protein-like I"/>
    <property type="match status" value="1"/>
</dbReference>
<dbReference type="GO" id="GO:0003700">
    <property type="term" value="F:DNA-binding transcription factor activity"/>
    <property type="evidence" value="ECO:0007669"/>
    <property type="project" value="InterPro"/>
</dbReference>
<dbReference type="Pfam" id="PF00392">
    <property type="entry name" value="GntR"/>
    <property type="match status" value="1"/>
</dbReference>
<dbReference type="SMART" id="SM00345">
    <property type="entry name" value="HTH_GNTR"/>
    <property type="match status" value="1"/>
</dbReference>
<dbReference type="InterPro" id="IPR036388">
    <property type="entry name" value="WH-like_DNA-bd_sf"/>
</dbReference>
<keyword evidence="2" id="KW-0238">DNA-binding</keyword>
<accession>A0A178IE92</accession>
<feature type="domain" description="HTH gntR-type" evidence="4">
    <location>
        <begin position="14"/>
        <end position="82"/>
    </location>
</feature>
<dbReference type="Gene3D" id="3.40.50.2300">
    <property type="match status" value="2"/>
</dbReference>
<dbReference type="PANTHER" id="PTHR30146">
    <property type="entry name" value="LACI-RELATED TRANSCRIPTIONAL REPRESSOR"/>
    <property type="match status" value="1"/>
</dbReference>
<dbReference type="Pfam" id="PF13377">
    <property type="entry name" value="Peripla_BP_3"/>
    <property type="match status" value="1"/>
</dbReference>
<dbReference type="Gene3D" id="1.10.10.10">
    <property type="entry name" value="Winged helix-like DNA-binding domain superfamily/Winged helix DNA-binding domain"/>
    <property type="match status" value="1"/>
</dbReference>
<dbReference type="SUPFAM" id="SSF46785">
    <property type="entry name" value="Winged helix' DNA-binding domain"/>
    <property type="match status" value="1"/>
</dbReference>
<name>A0A178IE92_9BACT</name>
<dbReference type="EMBL" id="LRRQ01000137">
    <property type="protein sequence ID" value="OAM88332.1"/>
    <property type="molecule type" value="Genomic_DNA"/>
</dbReference>
<dbReference type="InterPro" id="IPR028082">
    <property type="entry name" value="Peripla_BP_I"/>
</dbReference>
<dbReference type="InterPro" id="IPR046335">
    <property type="entry name" value="LacI/GalR-like_sensor"/>
</dbReference>
<dbReference type="STRING" id="1184151.AW736_19340"/>
<dbReference type="CDD" id="cd07377">
    <property type="entry name" value="WHTH_GntR"/>
    <property type="match status" value="1"/>
</dbReference>
<dbReference type="OrthoDB" id="9772505at2"/>
<comment type="caution">
    <text evidence="5">The sequence shown here is derived from an EMBL/GenBank/DDBJ whole genome shotgun (WGS) entry which is preliminary data.</text>
</comment>
<dbReference type="PANTHER" id="PTHR30146:SF109">
    <property type="entry name" value="HTH-TYPE TRANSCRIPTIONAL REGULATOR GALS"/>
    <property type="match status" value="1"/>
</dbReference>
<evidence type="ECO:0000313" key="5">
    <source>
        <dbReference type="EMBL" id="OAM88332.1"/>
    </source>
</evidence>
<evidence type="ECO:0000259" key="4">
    <source>
        <dbReference type="PROSITE" id="PS50949"/>
    </source>
</evidence>
<keyword evidence="1" id="KW-0805">Transcription regulation</keyword>
<protein>
    <submittedName>
        <fullName evidence="5">GntR family transcriptional regulator</fullName>
    </submittedName>
</protein>
<reference evidence="5 6" key="1">
    <citation type="submission" date="2016-01" db="EMBL/GenBank/DDBJ databases">
        <title>High potential of lignocellulose degradation of a new Verrucomicrobia species.</title>
        <authorList>
            <person name="Wang Y."/>
            <person name="Shi Y."/>
            <person name="Qiu Z."/>
            <person name="Liu S."/>
            <person name="Yang H."/>
        </authorList>
    </citation>
    <scope>NUCLEOTIDE SEQUENCE [LARGE SCALE GENOMIC DNA]</scope>
    <source>
        <strain evidence="5 6">TSB47</strain>
    </source>
</reference>
<dbReference type="CDD" id="cd06267">
    <property type="entry name" value="PBP1_LacI_sugar_binding-like"/>
    <property type="match status" value="1"/>
</dbReference>
<organism evidence="5 6">
    <name type="scientific">Termitidicoccus mucosus</name>
    <dbReference type="NCBI Taxonomy" id="1184151"/>
    <lineage>
        <taxon>Bacteria</taxon>
        <taxon>Pseudomonadati</taxon>
        <taxon>Verrucomicrobiota</taxon>
        <taxon>Opitutia</taxon>
        <taxon>Opitutales</taxon>
        <taxon>Opitutaceae</taxon>
        <taxon>Termitidicoccus</taxon>
    </lineage>
</organism>
<dbReference type="GO" id="GO:0000976">
    <property type="term" value="F:transcription cis-regulatory region binding"/>
    <property type="evidence" value="ECO:0007669"/>
    <property type="project" value="TreeGrafter"/>
</dbReference>
<gene>
    <name evidence="5" type="ORF">AW736_19340</name>
</gene>
<evidence type="ECO:0000313" key="6">
    <source>
        <dbReference type="Proteomes" id="UP000078486"/>
    </source>
</evidence>
<proteinExistence type="predicted"/>
<evidence type="ECO:0000256" key="1">
    <source>
        <dbReference type="ARBA" id="ARBA00023015"/>
    </source>
</evidence>
<dbReference type="AlphaFoldDB" id="A0A178IE92"/>
<evidence type="ECO:0000256" key="3">
    <source>
        <dbReference type="ARBA" id="ARBA00023163"/>
    </source>
</evidence>
<keyword evidence="6" id="KW-1185">Reference proteome</keyword>
<keyword evidence="3" id="KW-0804">Transcription</keyword>
<dbReference type="RefSeq" id="WP_068771931.1">
    <property type="nucleotide sequence ID" value="NZ_CP109796.1"/>
</dbReference>
<evidence type="ECO:0000256" key="2">
    <source>
        <dbReference type="ARBA" id="ARBA00023125"/>
    </source>
</evidence>
<dbReference type="PRINTS" id="PR00035">
    <property type="entry name" value="HTHGNTR"/>
</dbReference>
<sequence length="389" mass="42067">MTTPDPQNAADSGEPKYRLIAAQVRAKIMAGDYNGGRRLPSEAALVARHGVSRPTAARALQELVNEGLIERRAGMGSFVVENPVRGAARRELGLLTPQWETTEIFEKICAQLAGLARARDFGMIWENTKAVTAPPAGKGARRAGTEAEIAGRLCDEFIKRKLDGVFFAPLELSANRREVNQRIAGLLQQAGIPVVLIDRELAEFPQRGALDLASMDNIAAGSLLASHLLKLGCRRIAFFTRPLSAPTVAARIAGVREAMVRAGVGGWDDDGVIEGDPADAALVRRALVRRRWDACVCANDRTAAQLMQTLLRLGVRVPRDLRVAGFDDAKYATLVAVPLTTIHQPCDEIAALAFDAMLRRLANPLAPPCAFLATPRLVVRESCGTYLPR</sequence>
<dbReference type="PROSITE" id="PS50949">
    <property type="entry name" value="HTH_GNTR"/>
    <property type="match status" value="1"/>
</dbReference>